<evidence type="ECO:0000313" key="2">
    <source>
        <dbReference type="Proteomes" id="UP000541058"/>
    </source>
</evidence>
<dbReference type="Proteomes" id="UP000541058">
    <property type="component" value="Unassembled WGS sequence"/>
</dbReference>
<protein>
    <submittedName>
        <fullName evidence="1">Uncharacterized protein</fullName>
    </submittedName>
</protein>
<dbReference type="EMBL" id="JAAYSM010000268">
    <property type="protein sequence ID" value="NLJ18807.1"/>
    <property type="molecule type" value="Genomic_DNA"/>
</dbReference>
<evidence type="ECO:0000313" key="1">
    <source>
        <dbReference type="EMBL" id="NLJ18807.1"/>
    </source>
</evidence>
<comment type="caution">
    <text evidence="1">The sequence shown here is derived from an EMBL/GenBank/DDBJ whole genome shotgun (WGS) entry which is preliminary data.</text>
</comment>
<gene>
    <name evidence="1" type="ORF">GX355_08085</name>
</gene>
<dbReference type="RefSeq" id="WP_276649114.1">
    <property type="nucleotide sequence ID" value="NZ_JAAYSM010000268.1"/>
</dbReference>
<name>A0A7X8H0P3_9LACT</name>
<accession>A0A7X8H0P3</accession>
<dbReference type="AlphaFoldDB" id="A0A7X8H0P3"/>
<sequence>MDILVDKRVKARKEHTCDFCNKKIFKGEEYRYSKIVNGGDLYSWHSCDRCKEYVIKAFKEYGDWASDGLTEEMLREFMYENYKEVAKEWWR</sequence>
<reference evidence="1 2" key="1">
    <citation type="journal article" date="2020" name="Biotechnol. Biofuels">
        <title>New insights from the biogas microbiome by comprehensive genome-resolved metagenomics of nearly 1600 species originating from multiple anaerobic digesters.</title>
        <authorList>
            <person name="Campanaro S."/>
            <person name="Treu L."/>
            <person name="Rodriguez-R L.M."/>
            <person name="Kovalovszki A."/>
            <person name="Ziels R.M."/>
            <person name="Maus I."/>
            <person name="Zhu X."/>
            <person name="Kougias P.G."/>
            <person name="Basile A."/>
            <person name="Luo G."/>
            <person name="Schluter A."/>
            <person name="Konstantinidis K.T."/>
            <person name="Angelidaki I."/>
        </authorList>
    </citation>
    <scope>NUCLEOTIDE SEQUENCE [LARGE SCALE GENOMIC DNA]</scope>
    <source>
        <strain evidence="1">AS23ysBPME_34</strain>
    </source>
</reference>
<proteinExistence type="predicted"/>
<organism evidence="1 2">
    <name type="scientific">Globicatella sulfidifaciens</name>
    <dbReference type="NCBI Taxonomy" id="136093"/>
    <lineage>
        <taxon>Bacteria</taxon>
        <taxon>Bacillati</taxon>
        <taxon>Bacillota</taxon>
        <taxon>Bacilli</taxon>
        <taxon>Lactobacillales</taxon>
        <taxon>Aerococcaceae</taxon>
        <taxon>Globicatella</taxon>
    </lineage>
</organism>